<dbReference type="OrthoDB" id="5341635at2"/>
<evidence type="ECO:0000313" key="3">
    <source>
        <dbReference type="EMBL" id="TJZ91836.1"/>
    </source>
</evidence>
<keyword evidence="4" id="KW-1185">Reference proteome</keyword>
<dbReference type="SUPFAM" id="SSF53822">
    <property type="entry name" value="Periplasmic binding protein-like I"/>
    <property type="match status" value="1"/>
</dbReference>
<comment type="caution">
    <text evidence="3">The sequence shown here is derived from an EMBL/GenBank/DDBJ whole genome shotgun (WGS) entry which is preliminary data.</text>
</comment>
<dbReference type="Proteomes" id="UP000309747">
    <property type="component" value="Unassembled WGS sequence"/>
</dbReference>
<dbReference type="InterPro" id="IPR051010">
    <property type="entry name" value="BCAA_transport"/>
</dbReference>
<dbReference type="PANTHER" id="PTHR30483">
    <property type="entry name" value="LEUCINE-SPECIFIC-BINDING PROTEIN"/>
    <property type="match status" value="1"/>
</dbReference>
<dbReference type="EMBL" id="SUNI01000007">
    <property type="protein sequence ID" value="TJZ91836.1"/>
    <property type="molecule type" value="Genomic_DNA"/>
</dbReference>
<proteinExistence type="predicted"/>
<dbReference type="AlphaFoldDB" id="A0A4U0RAF2"/>
<feature type="chain" id="PRO_5020554311" evidence="2">
    <location>
        <begin position="22"/>
        <end position="391"/>
    </location>
</feature>
<keyword evidence="1" id="KW-0813">Transport</keyword>
<dbReference type="NCBIfam" id="TIGR03863">
    <property type="entry name" value="PQQ_ABC_bind"/>
    <property type="match status" value="1"/>
</dbReference>
<evidence type="ECO:0000313" key="4">
    <source>
        <dbReference type="Proteomes" id="UP000309747"/>
    </source>
</evidence>
<evidence type="ECO:0000256" key="1">
    <source>
        <dbReference type="ARBA" id="ARBA00022970"/>
    </source>
</evidence>
<evidence type="ECO:0000256" key="2">
    <source>
        <dbReference type="SAM" id="SignalP"/>
    </source>
</evidence>
<dbReference type="Gene3D" id="3.40.50.2300">
    <property type="match status" value="2"/>
</dbReference>
<dbReference type="PANTHER" id="PTHR30483:SF6">
    <property type="entry name" value="PERIPLASMIC BINDING PROTEIN OF ABC TRANSPORTER FOR NATURAL AMINO ACIDS"/>
    <property type="match status" value="1"/>
</dbReference>
<keyword evidence="1" id="KW-0029">Amino-acid transport</keyword>
<dbReference type="InterPro" id="IPR028082">
    <property type="entry name" value="Peripla_BP_I"/>
</dbReference>
<dbReference type="RefSeq" id="WP_136886005.1">
    <property type="nucleotide sequence ID" value="NZ_SUNI01000007.1"/>
</dbReference>
<keyword evidence="2" id="KW-0732">Signal</keyword>
<protein>
    <submittedName>
        <fullName evidence="3">Branched-chain amino acid ABC transporter substrate-binding protein</fullName>
    </submittedName>
</protein>
<dbReference type="InterPro" id="IPR022478">
    <property type="entry name" value="ABC_transptr_sub-bd_PQQ"/>
</dbReference>
<accession>A0A4U0RAF2</accession>
<name>A0A4U0RAF2_9RHOB</name>
<sequence length="391" mass="41821">MRILSAIALGAASLLSGAAGAETIRIDVIDRQVVPPPILSNLIAAPDDLGLAGAALGLADIRTTGGFMGDDYQLTQTRVAPEAPFLAAMQALLAEGARLLVVKAPAEDLLALADLPEAADAVIFNIAVDHDALRGADCRANLLHTTPSLAMRADALAQFALKKRWTTIALLEGPNPEDAAFAEAIRRAAVKFGLTIAGARAWAFDADMRRVASEEIPAFTQDLPDHDLLFVADERGDFGRYIPYNSWVPRPVAGSEGIMALGFSGVVENWGAAQLQGRFRDLAGREMRATDFAAWAALASIGEVVTRTRDADPAAMRAFLLSDRFRLSGFLGTPLSFRDWDGQLRQPVPLVTDRAVVMTAPLEGFLHEFSELDTLGQDRPDTACTQFGENG</sequence>
<organism evidence="3 4">
    <name type="scientific">Paracoccus gahaiensis</name>
    <dbReference type="NCBI Taxonomy" id="1706839"/>
    <lineage>
        <taxon>Bacteria</taxon>
        <taxon>Pseudomonadati</taxon>
        <taxon>Pseudomonadota</taxon>
        <taxon>Alphaproteobacteria</taxon>
        <taxon>Rhodobacterales</taxon>
        <taxon>Paracoccaceae</taxon>
        <taxon>Paracoccus</taxon>
    </lineage>
</organism>
<dbReference type="GO" id="GO:0006865">
    <property type="term" value="P:amino acid transport"/>
    <property type="evidence" value="ECO:0007669"/>
    <property type="project" value="UniProtKB-KW"/>
</dbReference>
<reference evidence="3 4" key="1">
    <citation type="submission" date="2019-04" db="EMBL/GenBank/DDBJ databases">
        <authorList>
            <person name="Li J."/>
        </authorList>
    </citation>
    <scope>NUCLEOTIDE SEQUENCE [LARGE SCALE GENOMIC DNA]</scope>
    <source>
        <strain evidence="3 4">KCTC 42687</strain>
    </source>
</reference>
<gene>
    <name evidence="3" type="ORF">FA743_10225</name>
</gene>
<feature type="signal peptide" evidence="2">
    <location>
        <begin position="1"/>
        <end position="21"/>
    </location>
</feature>